<evidence type="ECO:0000256" key="1">
    <source>
        <dbReference type="ARBA" id="ARBA00022723"/>
    </source>
</evidence>
<accession>A0A939DC67</accession>
<sequence length="1066" mass="113367">MKNFIGMVVLCLTLGVGKVSADDIEIYLNSSAGGTPYVLLVLDLRSSTFSTACNKFSSCGPPYMSVKAYEKLTEFGSFGPNDKVSLFEVFRAVLAGVLENTDFNGIQFAIAGSNWADGGTMLDGYKLLETHRADLVATLAAMPGTMSGKDAHEFGAKETYYEWFRYITGGNVLYGDETGGNFKGTKTPDFDDDIITGNKYDSPFQDPQACSKLFSIAVAMQGPPKGQDGSADNAIKNDPYLSAQPNFPSKGFSKIEDLLQFMHASTTDLLPVVNGIQPLEKSWVISDDGSVGQTRDMAQAGGSGAPLSLSDPQQLEEDLTNIFKEVISVSSTFVAASVPVNVFNQAESLDNLFIALFEAQSEVSWPGNVKKLRLADTFDPGDPNNPAARDGIFDEIVDVNGNPGFESTGDNRGRITFDAVTFWTDVASLPPPGANPTIPLNADGRVVARGGAGQKIPGFIDDGIHTIGDSNSGTTRNLYVEPDTVNNGFNNSFVELNATDATLATAGYLETALGAANSTEAKALIRWARGQDVDDEDGDGNTAEARSWILADAIHSRPFALNYGATAGYSDDNPNIRLFLGTGDGIFHAIENTDTSGNETGRELYGFLPRDVLGVVPVKRANTETSGKMRYGVDGPPVVMTNDVNGDGNLIANDGDEAYVYFGLRRGGMSYYALDVSNPSAPPVLKWKISQTSGGDFDNLGLTFSEPVVGKVRFGSDSTDVLIFAGGYNGGWNAGYTARVGKDAGDADDAIGNAIYIVDARSGGLIWKAVYGGGTGSVSNTEYTHTGLVDSIPSKVAALRDNNGNIHRLYVGDTGGAIWRVDLPVGSDTDHRLDNWFITKFAELGTDGTTTDRRFFHAPDLVEVTGSDGVPFDGVLISSGNRADPNETDVTNFHFYLKDFKISSGDTTVKSRSPLTLADLADQTACVIGTEPACAAALPKGWKIELERAGEKGLSTPLTDGGRVFFTIFVPSSGAAMCAPTEGEGSVYVVNLADGTAAENNVRIYDIGPGIPPGAILVGDVILLPGGGIDLEDLDQDGDRDTSKLPQVKGSRLFRIYWREPGIDKL</sequence>
<evidence type="ECO:0000259" key="3">
    <source>
        <dbReference type="Pfam" id="PF05567"/>
    </source>
</evidence>
<keyword evidence="1" id="KW-0479">Metal-binding</keyword>
<evidence type="ECO:0000313" key="5">
    <source>
        <dbReference type="Proteomes" id="UP000664303"/>
    </source>
</evidence>
<feature type="domain" description="PilY1 beta-propeller" evidence="3">
    <location>
        <begin position="571"/>
        <end position="829"/>
    </location>
</feature>
<protein>
    <recommendedName>
        <fullName evidence="3">PilY1 beta-propeller domain-containing protein</fullName>
    </recommendedName>
</protein>
<dbReference type="InterPro" id="IPR008707">
    <property type="entry name" value="B-propeller_PilY1"/>
</dbReference>
<dbReference type="GO" id="GO:0046872">
    <property type="term" value="F:metal ion binding"/>
    <property type="evidence" value="ECO:0007669"/>
    <property type="project" value="UniProtKB-KW"/>
</dbReference>
<organism evidence="4 5">
    <name type="scientific">Parahaliea mediterranea</name>
    <dbReference type="NCBI Taxonomy" id="651086"/>
    <lineage>
        <taxon>Bacteria</taxon>
        <taxon>Pseudomonadati</taxon>
        <taxon>Pseudomonadota</taxon>
        <taxon>Gammaproteobacteria</taxon>
        <taxon>Cellvibrionales</taxon>
        <taxon>Halieaceae</taxon>
        <taxon>Parahaliea</taxon>
    </lineage>
</organism>
<keyword evidence="5" id="KW-1185">Reference proteome</keyword>
<dbReference type="RefSeq" id="WP_206558657.1">
    <property type="nucleotide sequence ID" value="NZ_JAFKCZ010000001.1"/>
</dbReference>
<dbReference type="Proteomes" id="UP000664303">
    <property type="component" value="Unassembled WGS sequence"/>
</dbReference>
<keyword evidence="2" id="KW-0106">Calcium</keyword>
<evidence type="ECO:0000256" key="2">
    <source>
        <dbReference type="ARBA" id="ARBA00022837"/>
    </source>
</evidence>
<name>A0A939DC67_9GAMM</name>
<proteinExistence type="predicted"/>
<dbReference type="AlphaFoldDB" id="A0A939DC67"/>
<gene>
    <name evidence="4" type="ORF">JYP50_01375</name>
</gene>
<dbReference type="Pfam" id="PF05567">
    <property type="entry name" value="T4P_PilY1"/>
    <property type="match status" value="1"/>
</dbReference>
<evidence type="ECO:0000313" key="4">
    <source>
        <dbReference type="EMBL" id="MBN7795221.1"/>
    </source>
</evidence>
<reference evidence="4" key="1">
    <citation type="submission" date="2021-02" db="EMBL/GenBank/DDBJ databases">
        <title>PHA producing bacteria isolated from coastal sediment in Guangdong, Shenzhen.</title>
        <authorList>
            <person name="Zheng W."/>
            <person name="Yu S."/>
            <person name="Huang Y."/>
        </authorList>
    </citation>
    <scope>NUCLEOTIDE SEQUENCE</scope>
    <source>
        <strain evidence="4">TN14-10</strain>
    </source>
</reference>
<comment type="caution">
    <text evidence="4">The sequence shown here is derived from an EMBL/GenBank/DDBJ whole genome shotgun (WGS) entry which is preliminary data.</text>
</comment>
<dbReference type="EMBL" id="JAFKCZ010000001">
    <property type="protein sequence ID" value="MBN7795221.1"/>
    <property type="molecule type" value="Genomic_DNA"/>
</dbReference>